<proteinExistence type="predicted"/>
<evidence type="ECO:0000313" key="2">
    <source>
        <dbReference type="Proteomes" id="UP000502508"/>
    </source>
</evidence>
<accession>A0A6F8XSF0</accession>
<reference evidence="1 2" key="2">
    <citation type="submission" date="2020-03" db="EMBL/GenBank/DDBJ databases">
        <authorList>
            <person name="Ichikawa N."/>
            <person name="Kimura A."/>
            <person name="Kitahashi Y."/>
            <person name="Uohara A."/>
        </authorList>
    </citation>
    <scope>NUCLEOTIDE SEQUENCE [LARGE SCALE GENOMIC DNA]</scope>
    <source>
        <strain evidence="1 2">NBRC 107702</strain>
    </source>
</reference>
<reference evidence="1 2" key="1">
    <citation type="submission" date="2020-03" db="EMBL/GenBank/DDBJ databases">
        <title>Whole genome shotgun sequence of Phytohabitans flavus NBRC 107702.</title>
        <authorList>
            <person name="Komaki H."/>
            <person name="Tamura T."/>
        </authorList>
    </citation>
    <scope>NUCLEOTIDE SEQUENCE [LARGE SCALE GENOMIC DNA]</scope>
    <source>
        <strain evidence="1 2">NBRC 107702</strain>
    </source>
</reference>
<organism evidence="1 2">
    <name type="scientific">Phytohabitans flavus</name>
    <dbReference type="NCBI Taxonomy" id="1076124"/>
    <lineage>
        <taxon>Bacteria</taxon>
        <taxon>Bacillati</taxon>
        <taxon>Actinomycetota</taxon>
        <taxon>Actinomycetes</taxon>
        <taxon>Micromonosporales</taxon>
        <taxon>Micromonosporaceae</taxon>
    </lineage>
</organism>
<dbReference type="AlphaFoldDB" id="A0A6F8XSF0"/>
<keyword evidence="2" id="KW-1185">Reference proteome</keyword>
<dbReference type="Proteomes" id="UP000502508">
    <property type="component" value="Chromosome"/>
</dbReference>
<gene>
    <name evidence="1" type="ORF">Pflav_031630</name>
</gene>
<protein>
    <submittedName>
        <fullName evidence="1">Uncharacterized protein</fullName>
    </submittedName>
</protein>
<evidence type="ECO:0000313" key="1">
    <source>
        <dbReference type="EMBL" id="BCB76753.1"/>
    </source>
</evidence>
<sequence>MLHRPWRYHINCPIRTDEPSTDRRIRCRACALGTPRAQSRSRGYRVRAEHWAGTNEYTIDGSPPIPGAIDRSIVVEIVMRDTVWQVAREPWTHWYAPACRAPDRKPLGGRPRAARRAVWRPVLGWIPG</sequence>
<name>A0A6F8XSF0_9ACTN</name>
<dbReference type="KEGG" id="pfla:Pflav_031630"/>
<dbReference type="EMBL" id="AP022870">
    <property type="protein sequence ID" value="BCB76753.1"/>
    <property type="molecule type" value="Genomic_DNA"/>
</dbReference>